<feature type="signal peptide" evidence="2">
    <location>
        <begin position="1"/>
        <end position="31"/>
    </location>
</feature>
<accession>A0A1S1BUV7</accession>
<dbReference type="Pfam" id="PF02608">
    <property type="entry name" value="Bmp"/>
    <property type="match status" value="1"/>
</dbReference>
<dbReference type="AlphaFoldDB" id="A0A0C7CUP5"/>
<proteinExistence type="predicted"/>
<dbReference type="Proteomes" id="UP000644192">
    <property type="component" value="Unassembled WGS sequence"/>
</dbReference>
<reference evidence="4" key="1">
    <citation type="submission" date="2015-06" db="EMBL/GenBank/DDBJ databases">
        <authorList>
            <person name="Radhakrishnan R."/>
            <person name="Underwood A."/>
            <person name="Al-Shahib A."/>
        </authorList>
    </citation>
    <scope>NUCLEOTIDE SEQUENCE</scope>
    <source>
        <strain evidence="4">P19_London_7_VIM_2_05_10</strain>
    </source>
</reference>
<evidence type="ECO:0000256" key="2">
    <source>
        <dbReference type="SAM" id="SignalP"/>
    </source>
</evidence>
<dbReference type="RefSeq" id="WP_003118576.1">
    <property type="nucleotide sequence ID" value="NZ_AP014839.1"/>
</dbReference>
<reference evidence="6 8" key="3">
    <citation type="submission" date="2017-05" db="EMBL/GenBank/DDBJ databases">
        <authorList>
            <person name="Song R."/>
            <person name="Chenine A.L."/>
            <person name="Ruprecht R.M."/>
        </authorList>
    </citation>
    <scope>NUCLEOTIDE SEQUENCE [LARGE SCALE GENOMIC DNA]</scope>
    <source>
        <strain evidence="6 8">S567_C10_BS</strain>
    </source>
</reference>
<dbReference type="Proteomes" id="UP000194857">
    <property type="component" value="Unassembled WGS sequence"/>
</dbReference>
<dbReference type="PANTHER" id="PTHR43208">
    <property type="entry name" value="ABC TRANSPORTER SUBSTRATE-BINDING PROTEIN"/>
    <property type="match status" value="1"/>
</dbReference>
<sequence length="365" mass="40229">MKHRRTQSRMSVLRRLAAVLGLGACALAAEAAEPLKIGFVYVGPVGDHGWTYQHELGRRELVEHFGDKVKTSFVENVAEGADAERVIRNLAKDGYGLVFTTSFGYMNPTAKVARQFPKVTFEHATGYKRDRNLGTYLSRSYEGRYVGGFLAAKMTRSHKIGYIASFPIPEVIRDINAIQLALDKYDPQAELKVMWVSTWFDPGKEADAANALIDQGVDVVFQHTDSPAPIQAAERRGVYAVGYASDMQHFGPKTVLTSIVNDWGPHYIRSAQAVMDGTWKSEDFWGGLAESTVVLPLNQEVLPAPVREEAGRLIESIRSGAFHPFTGPIRDQSGKERFAAGVSATNADLASMNYYVEGIKADLPK</sequence>
<dbReference type="InterPro" id="IPR028082">
    <property type="entry name" value="Peripla_BP_I"/>
</dbReference>
<dbReference type="Gene3D" id="3.40.50.2300">
    <property type="match status" value="2"/>
</dbReference>
<name>A0A0C7CUP5_PSEAI</name>
<accession>A0A0C7CUP5</accession>
<keyword evidence="1 2" id="KW-0732">Signal</keyword>
<feature type="chain" id="PRO_5015035352" evidence="2">
    <location>
        <begin position="32"/>
        <end position="365"/>
    </location>
</feature>
<reference evidence="5" key="4">
    <citation type="submission" date="2020-01" db="EMBL/GenBank/DDBJ databases">
        <title>Bacteria Cultured from War Wounds Associated with the Conflict in Eastern Ukraine.</title>
        <authorList>
            <person name="Snesrud E."/>
            <person name="Galac M.R."/>
            <person name="Mc Gann P."/>
            <person name="Valentine K."/>
            <person name="Viacheslav K."/>
        </authorList>
    </citation>
    <scope>NUCLEOTIDE SEQUENCE</scope>
    <source>
        <strain evidence="5">VNMU148</strain>
    </source>
</reference>
<evidence type="ECO:0000256" key="1">
    <source>
        <dbReference type="ARBA" id="ARBA00022729"/>
    </source>
</evidence>
<dbReference type="GO" id="GO:0005886">
    <property type="term" value="C:plasma membrane"/>
    <property type="evidence" value="ECO:0007669"/>
    <property type="project" value="InterPro"/>
</dbReference>
<dbReference type="EMBL" id="NFFZ01000007">
    <property type="protein sequence ID" value="OTI61363.1"/>
    <property type="molecule type" value="Genomic_DNA"/>
</dbReference>
<gene>
    <name evidence="6" type="ORF">CAZ10_15935</name>
    <name evidence="5" type="ORF">GUL26_28205</name>
    <name evidence="4" type="ORF">PAERUG_P19_London_7_VIM_2_05_10_06023</name>
</gene>
<reference evidence="7" key="2">
    <citation type="submission" date="2015-06" db="EMBL/GenBank/DDBJ databases">
        <authorList>
            <person name="Radhakrishnan Rajesh"/>
            <person name="Underwood Anthony"/>
            <person name="Al-Shahib Ali"/>
        </authorList>
    </citation>
    <scope>NUCLEOTIDE SEQUENCE [LARGE SCALE GENOMIC DNA]</scope>
    <source>
        <strain evidence="7">P19_London_7_VIM_2_05_10</strain>
    </source>
</reference>
<protein>
    <submittedName>
        <fullName evidence="6">BMP family ABC transporter substrate-binding protein</fullName>
    </submittedName>
    <submittedName>
        <fullName evidence="4">Purine-binding protein</fullName>
    </submittedName>
</protein>
<dbReference type="Proteomes" id="UP000045039">
    <property type="component" value="Unassembled WGS sequence"/>
</dbReference>
<dbReference type="CDD" id="cd19963">
    <property type="entry name" value="PBP1_BMP-like"/>
    <property type="match status" value="1"/>
</dbReference>
<comment type="caution">
    <text evidence="6">The sequence shown here is derived from an EMBL/GenBank/DDBJ whole genome shotgun (WGS) entry which is preliminary data.</text>
</comment>
<dbReference type="InterPro" id="IPR003760">
    <property type="entry name" value="PnrA-like"/>
</dbReference>
<evidence type="ECO:0000313" key="5">
    <source>
        <dbReference type="EMBL" id="MZZ16156.1"/>
    </source>
</evidence>
<organism evidence="6 8">
    <name type="scientific">Pseudomonas aeruginosa</name>
    <dbReference type="NCBI Taxonomy" id="287"/>
    <lineage>
        <taxon>Bacteria</taxon>
        <taxon>Pseudomonadati</taxon>
        <taxon>Pseudomonadota</taxon>
        <taxon>Gammaproteobacteria</taxon>
        <taxon>Pseudomonadales</taxon>
        <taxon>Pseudomonadaceae</taxon>
        <taxon>Pseudomonas</taxon>
    </lineage>
</organism>
<evidence type="ECO:0000313" key="6">
    <source>
        <dbReference type="EMBL" id="OTI61363.1"/>
    </source>
</evidence>
<evidence type="ECO:0000259" key="3">
    <source>
        <dbReference type="Pfam" id="PF02608"/>
    </source>
</evidence>
<dbReference type="PANTHER" id="PTHR43208:SF1">
    <property type="entry name" value="ABC TRANSPORTER SUBSTRATE-BINDING PROTEIN"/>
    <property type="match status" value="1"/>
</dbReference>
<dbReference type="EMBL" id="WXZT01000025">
    <property type="protein sequence ID" value="MZZ16156.1"/>
    <property type="molecule type" value="Genomic_DNA"/>
</dbReference>
<evidence type="ECO:0000313" key="8">
    <source>
        <dbReference type="Proteomes" id="UP000194857"/>
    </source>
</evidence>
<dbReference type="InterPro" id="IPR052910">
    <property type="entry name" value="ABC-Purine-Binding"/>
</dbReference>
<dbReference type="EMBL" id="CVVU01000255">
    <property type="protein sequence ID" value="CRP92434.1"/>
    <property type="molecule type" value="Genomic_DNA"/>
</dbReference>
<feature type="domain" description="ABC transporter substrate-binding protein PnrA-like" evidence="3">
    <location>
        <begin position="36"/>
        <end position="301"/>
    </location>
</feature>
<evidence type="ECO:0000313" key="4">
    <source>
        <dbReference type="EMBL" id="CRP92434.1"/>
    </source>
</evidence>
<evidence type="ECO:0000313" key="7">
    <source>
        <dbReference type="Proteomes" id="UP000045039"/>
    </source>
</evidence>
<dbReference type="SUPFAM" id="SSF53822">
    <property type="entry name" value="Periplasmic binding protein-like I"/>
    <property type="match status" value="1"/>
</dbReference>